<gene>
    <name evidence="1" type="ORF">S01H1_62433</name>
</gene>
<dbReference type="EMBL" id="BARS01041005">
    <property type="protein sequence ID" value="GAG41143.1"/>
    <property type="molecule type" value="Genomic_DNA"/>
</dbReference>
<organism evidence="1">
    <name type="scientific">marine sediment metagenome</name>
    <dbReference type="NCBI Taxonomy" id="412755"/>
    <lineage>
        <taxon>unclassified sequences</taxon>
        <taxon>metagenomes</taxon>
        <taxon>ecological metagenomes</taxon>
    </lineage>
</organism>
<feature type="non-terminal residue" evidence="1">
    <location>
        <position position="34"/>
    </location>
</feature>
<name>X0XX46_9ZZZZ</name>
<protein>
    <submittedName>
        <fullName evidence="1">Uncharacterized protein</fullName>
    </submittedName>
</protein>
<comment type="caution">
    <text evidence="1">The sequence shown here is derived from an EMBL/GenBank/DDBJ whole genome shotgun (WGS) entry which is preliminary data.</text>
</comment>
<sequence length="34" mass="3760">MIYAKFDLDSTLVNTDELIGLALAEQGYMLDPAK</sequence>
<reference evidence="1" key="1">
    <citation type="journal article" date="2014" name="Front. Microbiol.">
        <title>High frequency of phylogenetically diverse reductive dehalogenase-homologous genes in deep subseafloor sedimentary metagenomes.</title>
        <authorList>
            <person name="Kawai M."/>
            <person name="Futagami T."/>
            <person name="Toyoda A."/>
            <person name="Takaki Y."/>
            <person name="Nishi S."/>
            <person name="Hori S."/>
            <person name="Arai W."/>
            <person name="Tsubouchi T."/>
            <person name="Morono Y."/>
            <person name="Uchiyama I."/>
            <person name="Ito T."/>
            <person name="Fujiyama A."/>
            <person name="Inagaki F."/>
            <person name="Takami H."/>
        </authorList>
    </citation>
    <scope>NUCLEOTIDE SEQUENCE</scope>
    <source>
        <strain evidence="1">Expedition CK06-06</strain>
    </source>
</reference>
<dbReference type="AlphaFoldDB" id="X0XX46"/>
<evidence type="ECO:0000313" key="1">
    <source>
        <dbReference type="EMBL" id="GAG41143.1"/>
    </source>
</evidence>
<accession>X0XX46</accession>
<proteinExistence type="predicted"/>